<sequence length="134" mass="15183">MCFELGALFGTGRIAHIESSPLTRAEFETAMRRRLERAPIDETIRQMFVDIDAQCRGYVDEGDFRRMFARVLPRMPPERASILFRNLSPSGKMTYRLFRELMTENSLGLRGLGGGDDMSSLAHAMGHDMPAFAH</sequence>
<keyword evidence="3" id="KW-1185">Reference proteome</keyword>
<feature type="domain" description="EF-hand" evidence="1">
    <location>
        <begin position="39"/>
        <end position="74"/>
    </location>
</feature>
<evidence type="ECO:0000259" key="1">
    <source>
        <dbReference type="PROSITE" id="PS50222"/>
    </source>
</evidence>
<dbReference type="Proteomes" id="UP001527925">
    <property type="component" value="Unassembled WGS sequence"/>
</dbReference>
<evidence type="ECO:0000313" key="3">
    <source>
        <dbReference type="Proteomes" id="UP001527925"/>
    </source>
</evidence>
<accession>A0ABR4MY84</accession>
<protein>
    <submittedName>
        <fullName evidence="2">Inositol phosphatase SIW14</fullName>
    </submittedName>
</protein>
<dbReference type="InterPro" id="IPR011992">
    <property type="entry name" value="EF-hand-dom_pair"/>
</dbReference>
<dbReference type="SUPFAM" id="SSF47473">
    <property type="entry name" value="EF-hand"/>
    <property type="match status" value="1"/>
</dbReference>
<dbReference type="EMBL" id="JADGIZ020000073">
    <property type="protein sequence ID" value="KAL2912219.1"/>
    <property type="molecule type" value="Genomic_DNA"/>
</dbReference>
<dbReference type="Gene3D" id="1.10.238.10">
    <property type="entry name" value="EF-hand"/>
    <property type="match status" value="1"/>
</dbReference>
<dbReference type="PROSITE" id="PS50222">
    <property type="entry name" value="EF_HAND_2"/>
    <property type="match status" value="1"/>
</dbReference>
<proteinExistence type="predicted"/>
<name>A0ABR4MY84_9FUNG</name>
<reference evidence="2 3" key="1">
    <citation type="submission" date="2023-09" db="EMBL/GenBank/DDBJ databases">
        <title>Pangenome analysis of Batrachochytrium dendrobatidis and related Chytrids.</title>
        <authorList>
            <person name="Yacoub M.N."/>
            <person name="Stajich J.E."/>
            <person name="James T.Y."/>
        </authorList>
    </citation>
    <scope>NUCLEOTIDE SEQUENCE [LARGE SCALE GENOMIC DNA]</scope>
    <source>
        <strain evidence="2 3">JEL0888</strain>
    </source>
</reference>
<comment type="caution">
    <text evidence="2">The sequence shown here is derived from an EMBL/GenBank/DDBJ whole genome shotgun (WGS) entry which is preliminary data.</text>
</comment>
<evidence type="ECO:0000313" key="2">
    <source>
        <dbReference type="EMBL" id="KAL2912219.1"/>
    </source>
</evidence>
<organism evidence="2 3">
    <name type="scientific">Polyrhizophydium stewartii</name>
    <dbReference type="NCBI Taxonomy" id="2732419"/>
    <lineage>
        <taxon>Eukaryota</taxon>
        <taxon>Fungi</taxon>
        <taxon>Fungi incertae sedis</taxon>
        <taxon>Chytridiomycota</taxon>
        <taxon>Chytridiomycota incertae sedis</taxon>
        <taxon>Chytridiomycetes</taxon>
        <taxon>Rhizophydiales</taxon>
        <taxon>Rhizophydiales incertae sedis</taxon>
        <taxon>Polyrhizophydium</taxon>
    </lineage>
</organism>
<dbReference type="InterPro" id="IPR002048">
    <property type="entry name" value="EF_hand_dom"/>
</dbReference>
<gene>
    <name evidence="2" type="primary">oca3_1</name>
    <name evidence="2" type="ORF">HK105_208287</name>
</gene>